<reference evidence="1 2" key="1">
    <citation type="submission" date="2019-09" db="EMBL/GenBank/DDBJ databases">
        <title>Whole-genome sequence of the purple sulfur bacterium Thiohalocapsa marina DSM 19078.</title>
        <authorList>
            <person name="Kyndt J.A."/>
            <person name="Meyer T.E."/>
        </authorList>
    </citation>
    <scope>NUCLEOTIDE SEQUENCE [LARGE SCALE GENOMIC DNA]</scope>
    <source>
        <strain evidence="1 2">DSM 19078</strain>
    </source>
</reference>
<dbReference type="SUPFAM" id="SSF117396">
    <property type="entry name" value="TM1631-like"/>
    <property type="match status" value="1"/>
</dbReference>
<dbReference type="PANTHER" id="PTHR30348:SF4">
    <property type="entry name" value="DUF72 DOMAIN-CONTAINING PROTEIN"/>
    <property type="match status" value="1"/>
</dbReference>
<sequence length="250" mass="28245">MAQCYIGTSGWAYGHWRGAFYPEGLPAGDRLAYYARHLGSTEINNSFYRLPAAQTVACWRRAVPDTFVFAAKASRYITHMKKLKEPEPGVERYLERMEQLGDRLGPILFQLPPHWHCDPGRLGHFLGILPSGHRYALEFRDRSWLNETVLSLLQHHGAAFCIHDYAGFQSPLEISADFVYIRLHGPDGAYRGNYDTPTLDHWAGAIAHWLRQGLDVYCYFDNDEAGYAAANAQALDRAVQARAPGQTSRS</sequence>
<organism evidence="1 2">
    <name type="scientific">Thiohalocapsa marina</name>
    <dbReference type="NCBI Taxonomy" id="424902"/>
    <lineage>
        <taxon>Bacteria</taxon>
        <taxon>Pseudomonadati</taxon>
        <taxon>Pseudomonadota</taxon>
        <taxon>Gammaproteobacteria</taxon>
        <taxon>Chromatiales</taxon>
        <taxon>Chromatiaceae</taxon>
        <taxon>Thiohalocapsa</taxon>
    </lineage>
</organism>
<dbReference type="InterPro" id="IPR002763">
    <property type="entry name" value="DUF72"/>
</dbReference>
<gene>
    <name evidence="1" type="ORF">F2Q65_05230</name>
</gene>
<keyword evidence="2" id="KW-1185">Reference proteome</keyword>
<dbReference type="EMBL" id="VWXX01000005">
    <property type="protein sequence ID" value="KAA6186213.1"/>
    <property type="molecule type" value="Genomic_DNA"/>
</dbReference>
<dbReference type="RefSeq" id="WP_150091140.1">
    <property type="nucleotide sequence ID" value="NZ_JBFUOH010000031.1"/>
</dbReference>
<accession>A0A5M8FMP5</accession>
<protein>
    <submittedName>
        <fullName evidence="1">DUF72 domain-containing protein</fullName>
    </submittedName>
</protein>
<dbReference type="InterPro" id="IPR036520">
    <property type="entry name" value="UPF0759_sf"/>
</dbReference>
<dbReference type="Proteomes" id="UP000322981">
    <property type="component" value="Unassembled WGS sequence"/>
</dbReference>
<evidence type="ECO:0000313" key="2">
    <source>
        <dbReference type="Proteomes" id="UP000322981"/>
    </source>
</evidence>
<dbReference type="Gene3D" id="3.20.20.410">
    <property type="entry name" value="Protein of unknown function UPF0759"/>
    <property type="match status" value="1"/>
</dbReference>
<proteinExistence type="predicted"/>
<dbReference type="PANTHER" id="PTHR30348">
    <property type="entry name" value="UNCHARACTERIZED PROTEIN YECE"/>
    <property type="match status" value="1"/>
</dbReference>
<evidence type="ECO:0000313" key="1">
    <source>
        <dbReference type="EMBL" id="KAA6186213.1"/>
    </source>
</evidence>
<dbReference type="Pfam" id="PF01904">
    <property type="entry name" value="DUF72"/>
    <property type="match status" value="1"/>
</dbReference>
<comment type="caution">
    <text evidence="1">The sequence shown here is derived from an EMBL/GenBank/DDBJ whole genome shotgun (WGS) entry which is preliminary data.</text>
</comment>
<dbReference type="AlphaFoldDB" id="A0A5M8FMP5"/>
<dbReference type="OrthoDB" id="9780310at2"/>
<name>A0A5M8FMP5_9GAMM</name>